<comment type="caution">
    <text evidence="1">The sequence shown here is derived from an EMBL/GenBank/DDBJ whole genome shotgun (WGS) entry which is preliminary data.</text>
</comment>
<dbReference type="EMBL" id="BMXV01000010">
    <property type="protein sequence ID" value="GGY85376.1"/>
    <property type="molecule type" value="Genomic_DNA"/>
</dbReference>
<keyword evidence="2" id="KW-1185">Reference proteome</keyword>
<gene>
    <name evidence="1" type="ORF">GCM10007071_35880</name>
</gene>
<name>A0ABQ3BA21_9GAMM</name>
<proteinExistence type="predicted"/>
<evidence type="ECO:0000313" key="1">
    <source>
        <dbReference type="EMBL" id="GGY85376.1"/>
    </source>
</evidence>
<protein>
    <submittedName>
        <fullName evidence="1">Uncharacterized protein</fullName>
    </submittedName>
</protein>
<evidence type="ECO:0000313" key="2">
    <source>
        <dbReference type="Proteomes" id="UP000601597"/>
    </source>
</evidence>
<dbReference type="RefSeq" id="WP_189578299.1">
    <property type="nucleotide sequence ID" value="NZ_BMXV01000010.1"/>
</dbReference>
<accession>A0ABQ3BA21</accession>
<dbReference type="Proteomes" id="UP000601597">
    <property type="component" value="Unassembled WGS sequence"/>
</dbReference>
<sequence length="68" mass="7389">MKRTPGTFISNGREYVALSNVTHLTGLPAHTVTDAVSTGYVTVRQFSGCKVISLADVFRLLDYKEGAK</sequence>
<reference evidence="2" key="1">
    <citation type="journal article" date="2019" name="Int. J. Syst. Evol. Microbiol.">
        <title>The Global Catalogue of Microorganisms (GCM) 10K type strain sequencing project: providing services to taxonomists for standard genome sequencing and annotation.</title>
        <authorList>
            <consortium name="The Broad Institute Genomics Platform"/>
            <consortium name="The Broad Institute Genome Sequencing Center for Infectious Disease"/>
            <person name="Wu L."/>
            <person name="Ma J."/>
        </authorList>
    </citation>
    <scope>NUCLEOTIDE SEQUENCE [LARGE SCALE GENOMIC DNA]</scope>
    <source>
        <strain evidence="2">KCTC 22280</strain>
    </source>
</reference>
<organism evidence="1 2">
    <name type="scientific">Marinobacter zhanjiangensis</name>
    <dbReference type="NCBI Taxonomy" id="578215"/>
    <lineage>
        <taxon>Bacteria</taxon>
        <taxon>Pseudomonadati</taxon>
        <taxon>Pseudomonadota</taxon>
        <taxon>Gammaproteobacteria</taxon>
        <taxon>Pseudomonadales</taxon>
        <taxon>Marinobacteraceae</taxon>
        <taxon>Marinobacter</taxon>
    </lineage>
</organism>